<dbReference type="EMBL" id="CAXDID020000098">
    <property type="protein sequence ID" value="CAL6025307.1"/>
    <property type="molecule type" value="Genomic_DNA"/>
</dbReference>
<dbReference type="PROSITE" id="PS51450">
    <property type="entry name" value="LRR"/>
    <property type="match status" value="1"/>
</dbReference>
<dbReference type="InterPro" id="IPR001611">
    <property type="entry name" value="Leu-rich_rpt"/>
</dbReference>
<gene>
    <name evidence="1" type="ORF">HINF_LOCUS24469</name>
    <name evidence="2" type="ORF">HINF_LOCUS30145</name>
</gene>
<dbReference type="EMBL" id="CATOUU010000642">
    <property type="protein sequence ID" value="CAI9936824.1"/>
    <property type="molecule type" value="Genomic_DNA"/>
</dbReference>
<dbReference type="Gene3D" id="3.80.10.10">
    <property type="entry name" value="Ribonuclease Inhibitor"/>
    <property type="match status" value="1"/>
</dbReference>
<reference evidence="1" key="1">
    <citation type="submission" date="2023-06" db="EMBL/GenBank/DDBJ databases">
        <authorList>
            <person name="Kurt Z."/>
        </authorList>
    </citation>
    <scope>NUCLEOTIDE SEQUENCE</scope>
</reference>
<comment type="caution">
    <text evidence="1">The sequence shown here is derived from an EMBL/GenBank/DDBJ whole genome shotgun (WGS) entry which is preliminary data.</text>
</comment>
<organism evidence="1">
    <name type="scientific">Hexamita inflata</name>
    <dbReference type="NCBI Taxonomy" id="28002"/>
    <lineage>
        <taxon>Eukaryota</taxon>
        <taxon>Metamonada</taxon>
        <taxon>Diplomonadida</taxon>
        <taxon>Hexamitidae</taxon>
        <taxon>Hexamitinae</taxon>
        <taxon>Hexamita</taxon>
    </lineage>
</organism>
<dbReference type="InterPro" id="IPR032675">
    <property type="entry name" value="LRR_dom_sf"/>
</dbReference>
<sequence length="148" mass="16809">MNQTEIELADIQNNYYVKHQARISPDGVLKIKRDNALKDLAFISRLNVQIIFISRCHNISFENVSSQSCEEMTATYCQLKSLNGIHQLSTLNYLNLSFDKLGDLGPLQNMNFLKTLNVEFNEISDLSPLSKLKSTIVHDSSVLWPFSA</sequence>
<dbReference type="AlphaFoldDB" id="A0AA86PD12"/>
<dbReference type="Proteomes" id="UP001642409">
    <property type="component" value="Unassembled WGS sequence"/>
</dbReference>
<evidence type="ECO:0000313" key="3">
    <source>
        <dbReference type="Proteomes" id="UP001642409"/>
    </source>
</evidence>
<accession>A0AA86PD12</accession>
<evidence type="ECO:0000313" key="2">
    <source>
        <dbReference type="EMBL" id="CAL6025307.1"/>
    </source>
</evidence>
<name>A0AA86PD12_9EUKA</name>
<protein>
    <submittedName>
        <fullName evidence="1">Internalin-A</fullName>
    </submittedName>
</protein>
<dbReference type="SUPFAM" id="SSF52058">
    <property type="entry name" value="L domain-like"/>
    <property type="match status" value="1"/>
</dbReference>
<keyword evidence="3" id="KW-1185">Reference proteome</keyword>
<reference evidence="2 3" key="2">
    <citation type="submission" date="2024-07" db="EMBL/GenBank/DDBJ databases">
        <authorList>
            <person name="Akdeniz Z."/>
        </authorList>
    </citation>
    <scope>NUCLEOTIDE SEQUENCE [LARGE SCALE GENOMIC DNA]</scope>
</reference>
<proteinExistence type="predicted"/>
<evidence type="ECO:0000313" key="1">
    <source>
        <dbReference type="EMBL" id="CAI9936824.1"/>
    </source>
</evidence>